<dbReference type="EMBL" id="JADCNL010000108">
    <property type="protein sequence ID" value="KAG0450532.1"/>
    <property type="molecule type" value="Genomic_DNA"/>
</dbReference>
<dbReference type="Pfam" id="PF03081">
    <property type="entry name" value="Exo70_C"/>
    <property type="match status" value="1"/>
</dbReference>
<dbReference type="GO" id="GO:0015031">
    <property type="term" value="P:protein transport"/>
    <property type="evidence" value="ECO:0007669"/>
    <property type="project" value="UniProtKB-KW"/>
</dbReference>
<comment type="caution">
    <text evidence="5">The sequence shown here is derived from an EMBL/GenBank/DDBJ whole genome shotgun (WGS) entry which is preliminary data.</text>
</comment>
<keyword evidence="3" id="KW-0653">Protein transport</keyword>
<dbReference type="InterPro" id="IPR046364">
    <property type="entry name" value="Exo70_C"/>
</dbReference>
<evidence type="ECO:0000256" key="2">
    <source>
        <dbReference type="ARBA" id="ARBA00022448"/>
    </source>
</evidence>
<dbReference type="PANTHER" id="PTHR12542:SF49">
    <property type="entry name" value="EXOCYST SUBUNIT EXO70 FAMILY PROTEIN"/>
    <property type="match status" value="1"/>
</dbReference>
<dbReference type="PANTHER" id="PTHR12542">
    <property type="entry name" value="EXOCYST COMPLEX PROTEIN EXO70"/>
    <property type="match status" value="1"/>
</dbReference>
<evidence type="ECO:0000313" key="5">
    <source>
        <dbReference type="EMBL" id="KAG0450532.1"/>
    </source>
</evidence>
<evidence type="ECO:0000259" key="4">
    <source>
        <dbReference type="Pfam" id="PF03081"/>
    </source>
</evidence>
<comment type="function">
    <text evidence="3">Component of the exocyst complex.</text>
</comment>
<organism evidence="5 6">
    <name type="scientific">Vanilla planifolia</name>
    <name type="common">Vanilla</name>
    <dbReference type="NCBI Taxonomy" id="51239"/>
    <lineage>
        <taxon>Eukaryota</taxon>
        <taxon>Viridiplantae</taxon>
        <taxon>Streptophyta</taxon>
        <taxon>Embryophyta</taxon>
        <taxon>Tracheophyta</taxon>
        <taxon>Spermatophyta</taxon>
        <taxon>Magnoliopsida</taxon>
        <taxon>Liliopsida</taxon>
        <taxon>Asparagales</taxon>
        <taxon>Orchidaceae</taxon>
        <taxon>Vanilloideae</taxon>
        <taxon>Vanilleae</taxon>
        <taxon>Vanilla</taxon>
    </lineage>
</organism>
<dbReference type="InterPro" id="IPR016159">
    <property type="entry name" value="Cullin_repeat-like_dom_sf"/>
</dbReference>
<dbReference type="Gene3D" id="1.20.1280.170">
    <property type="entry name" value="Exocyst complex component Exo70"/>
    <property type="match status" value="1"/>
</dbReference>
<dbReference type="Pfam" id="PF20669">
    <property type="entry name" value="Exo70_N"/>
    <property type="match status" value="1"/>
</dbReference>
<dbReference type="GO" id="GO:0000145">
    <property type="term" value="C:exocyst"/>
    <property type="evidence" value="ECO:0007669"/>
    <property type="project" value="InterPro"/>
</dbReference>
<evidence type="ECO:0000256" key="3">
    <source>
        <dbReference type="RuleBase" id="RU365026"/>
    </source>
</evidence>
<name>A0A835U6T2_VANPL</name>
<dbReference type="Proteomes" id="UP000636800">
    <property type="component" value="Unassembled WGS sequence"/>
</dbReference>
<keyword evidence="6" id="KW-1185">Reference proteome</keyword>
<dbReference type="GO" id="GO:0005546">
    <property type="term" value="F:phosphatidylinositol-4,5-bisphosphate binding"/>
    <property type="evidence" value="ECO:0007669"/>
    <property type="project" value="InterPro"/>
</dbReference>
<protein>
    <recommendedName>
        <fullName evidence="3">Exocyst subunit Exo70 family protein</fullName>
    </recommendedName>
</protein>
<dbReference type="SUPFAM" id="SSF74788">
    <property type="entry name" value="Cullin repeat-like"/>
    <property type="match status" value="1"/>
</dbReference>
<dbReference type="AlphaFoldDB" id="A0A835U6T2"/>
<proteinExistence type="inferred from homology"/>
<feature type="domain" description="Exocyst complex subunit Exo70 C-terminal" evidence="4">
    <location>
        <begin position="218"/>
        <end position="575"/>
    </location>
</feature>
<accession>A0A835U6T2</accession>
<dbReference type="InterPro" id="IPR004140">
    <property type="entry name" value="Exo70"/>
</dbReference>
<evidence type="ECO:0000256" key="1">
    <source>
        <dbReference type="ARBA" id="ARBA00006756"/>
    </source>
</evidence>
<comment type="similarity">
    <text evidence="1 3">Belongs to the EXO70 family.</text>
</comment>
<keyword evidence="2 3" id="KW-0813">Transport</keyword>
<dbReference type="OrthoDB" id="18529at2759"/>
<reference evidence="5 6" key="1">
    <citation type="journal article" date="2020" name="Nat. Food">
        <title>A phased Vanilla planifolia genome enables genetic improvement of flavour and production.</title>
        <authorList>
            <person name="Hasing T."/>
            <person name="Tang H."/>
            <person name="Brym M."/>
            <person name="Khazi F."/>
            <person name="Huang T."/>
            <person name="Chambers A.H."/>
        </authorList>
    </citation>
    <scope>NUCLEOTIDE SEQUENCE [LARGE SCALE GENOMIC DNA]</scope>
    <source>
        <tissue evidence="5">Leaf</tissue>
    </source>
</reference>
<sequence>MAMVASYEVSEERGISKVNAKLGMMHRKIVNWDSDPSMIWDRDPSEASEFLQAVNKVQQFREQLKTSNVNKDLFCFADNTLQMAMARLEEEFVHLLIEHSQPLEPEQMSFHSSEDEFSQDLSSCSFEVDADQGKTWHESSCGSENVVVDLIHPNAVYDLRSIAEAMLLSNYDGECCLAYISIRKDALDECLSVVCFEKLGIEEVLHMDWAALNFMIRRWNRALKLFIRVYLTGEKRLCYLIFGEFSESLRNFCFFEISKISVMQFLYVAEAIIIGPRKPEKLFRILDMYESLLDLLPDIESLFPERSGSFILKECNELLLRLGECVGETFSEFKLAIRDNTSTTSFAGGGVHPLTRYVMNYIKTLAAYSGTLNILLDDQDRKNLYSLEEDGDSSSLISCNLLSVTSILESNLTKRSMLYRDSALQSFFIMNNVCYMVQKVKGSDLQAILGDVWIRAHNRMFRQHALNYERATWSPVLAFLKDEGIHSHGSSCPSKNLLKERFKSFNHALEEVYRIQTAWSIPNIELRDDLRISVSLKVLQAYRTFMGRYASYLDGVRHRENYIKYCPEDLEIFLLDLFEGTSKVMHPHKR</sequence>
<keyword evidence="3" id="KW-0268">Exocytosis</keyword>
<gene>
    <name evidence="5" type="ORF">HPP92_026868</name>
</gene>
<evidence type="ECO:0000313" key="6">
    <source>
        <dbReference type="Proteomes" id="UP000636800"/>
    </source>
</evidence>
<dbReference type="GO" id="GO:0006887">
    <property type="term" value="P:exocytosis"/>
    <property type="evidence" value="ECO:0007669"/>
    <property type="project" value="UniProtKB-KW"/>
</dbReference>